<dbReference type="Proteomes" id="UP000245207">
    <property type="component" value="Unassembled WGS sequence"/>
</dbReference>
<dbReference type="FunFam" id="1.25.40.10:FF:000396">
    <property type="entry name" value="Pentatricopeptide repeat-containing protein At2g36730"/>
    <property type="match status" value="1"/>
</dbReference>
<feature type="repeat" description="PPR" evidence="3">
    <location>
        <begin position="413"/>
        <end position="447"/>
    </location>
</feature>
<dbReference type="PANTHER" id="PTHR47926">
    <property type="entry name" value="PENTATRICOPEPTIDE REPEAT-CONTAINING PROTEIN"/>
    <property type="match status" value="1"/>
</dbReference>
<dbReference type="FunFam" id="1.25.40.10:FF:000442">
    <property type="entry name" value="Pentatricopeptide repeat-containing protein At3g49710"/>
    <property type="match status" value="1"/>
</dbReference>
<accession>A0A2U1MNT7</accession>
<evidence type="ECO:0000256" key="1">
    <source>
        <dbReference type="ARBA" id="ARBA00006643"/>
    </source>
</evidence>
<dbReference type="Pfam" id="PF20431">
    <property type="entry name" value="E_motif"/>
    <property type="match status" value="1"/>
</dbReference>
<evidence type="ECO:0000313" key="6">
    <source>
        <dbReference type="Proteomes" id="UP000245207"/>
    </source>
</evidence>
<dbReference type="PROSITE" id="PS51375">
    <property type="entry name" value="PPR"/>
    <property type="match status" value="7"/>
</dbReference>
<evidence type="ECO:0000313" key="5">
    <source>
        <dbReference type="EMBL" id="PWA62892.1"/>
    </source>
</evidence>
<reference evidence="5 6" key="1">
    <citation type="journal article" date="2018" name="Mol. Plant">
        <title>The genome of Artemisia annua provides insight into the evolution of Asteraceae family and artemisinin biosynthesis.</title>
        <authorList>
            <person name="Shen Q."/>
            <person name="Zhang L."/>
            <person name="Liao Z."/>
            <person name="Wang S."/>
            <person name="Yan T."/>
            <person name="Shi P."/>
            <person name="Liu M."/>
            <person name="Fu X."/>
            <person name="Pan Q."/>
            <person name="Wang Y."/>
            <person name="Lv Z."/>
            <person name="Lu X."/>
            <person name="Zhang F."/>
            <person name="Jiang W."/>
            <person name="Ma Y."/>
            <person name="Chen M."/>
            <person name="Hao X."/>
            <person name="Li L."/>
            <person name="Tang Y."/>
            <person name="Lv G."/>
            <person name="Zhou Y."/>
            <person name="Sun X."/>
            <person name="Brodelius P.E."/>
            <person name="Rose J.K.C."/>
            <person name="Tang K."/>
        </authorList>
    </citation>
    <scope>NUCLEOTIDE SEQUENCE [LARGE SCALE GENOMIC DNA]</scope>
    <source>
        <strain evidence="6">cv. Huhao1</strain>
        <tissue evidence="5">Leaf</tissue>
    </source>
</reference>
<feature type="repeat" description="PPR" evidence="3">
    <location>
        <begin position="77"/>
        <end position="107"/>
    </location>
</feature>
<dbReference type="Pfam" id="PF01535">
    <property type="entry name" value="PPR"/>
    <property type="match status" value="2"/>
</dbReference>
<dbReference type="GO" id="GO:0009451">
    <property type="term" value="P:RNA modification"/>
    <property type="evidence" value="ECO:0007669"/>
    <property type="project" value="InterPro"/>
</dbReference>
<feature type="repeat" description="PPR" evidence="3">
    <location>
        <begin position="550"/>
        <end position="584"/>
    </location>
</feature>
<dbReference type="InterPro" id="IPR002885">
    <property type="entry name" value="PPR_rpt"/>
</dbReference>
<dbReference type="GO" id="GO:0008270">
    <property type="term" value="F:zinc ion binding"/>
    <property type="evidence" value="ECO:0007669"/>
    <property type="project" value="InterPro"/>
</dbReference>
<keyword evidence="6" id="KW-1185">Reference proteome</keyword>
<sequence length="723" mass="81366">MNSISSSLSLSLQTFTHLLKTCISHKDIITGKTLHTLYIKNLIPESTFLSNHFILLYAKCRKLTAARTAFNHIKHPNIFSYNTLVSAYAKENHHVIAHQLFDQMPERDIVSYNTLIAAYADRGDTRVAVDLFMEMRTLGFDMDGFTFSGVVTAACRDVWLVRQLHKLAIGGGFDGYVSVNNSLVTYYSKNGCLNEAKRIFNGMGWCKDEVTWNTMIVACSQHREGLKALALYREMVHLDIRIDIYTLASVLTAFTCLGDLSGGVQFHCQVIKKGFNENTHVGSGLIDLYSKCNGSMSDCKKVFEEIIDPDLVLWNTMVSGYSQNDGLSEEALNCFRQMQREGYRPDDCTFVCVISASSNLSSPTQGKQIHGLALKSDIPSNKISVNNALITMYSKCGNLQDARRVFDRMTEHNTVTLNSLITGYANHGFQMEALHLFEHMLRTNITPTSITFISILSACAHTGKVEEGEKYFKLMTHTFAIEPEIEHYSCMIDLFGRSGKLYEAERLIETMPFNPGTVGWGALLGACRTYDNLDLAVKAAKECLLLEPSNAAPYVTLAHMYAKAGRWEDVATIRKLMRNNGVKKNPGCSWIEINKKVHVFVAEDSSHPMLKEIDEFWEELLKKMKKVGYVPDVKWGLVRDRGIKEDEKETSLGRHSEKLAIVFGLLSTKDGEPLYVVKNLRICGDCHNAVKIISGLTSREITVRDTRRFHCFKDGQCSCGDYW</sequence>
<keyword evidence="2" id="KW-0677">Repeat</keyword>
<comment type="caution">
    <text evidence="5">The sequence shown here is derived from an EMBL/GenBank/DDBJ whole genome shotgun (WGS) entry which is preliminary data.</text>
</comment>
<dbReference type="STRING" id="35608.A0A2U1MNT7"/>
<dbReference type="GO" id="GO:0003723">
    <property type="term" value="F:RNA binding"/>
    <property type="evidence" value="ECO:0007669"/>
    <property type="project" value="InterPro"/>
</dbReference>
<comment type="similarity">
    <text evidence="1">Belongs to the PPR family. PCMP-H subfamily.</text>
</comment>
<dbReference type="FunFam" id="1.25.40.10:FF:000031">
    <property type="entry name" value="Pentatricopeptide repeat-containing protein mitochondrial"/>
    <property type="match status" value="1"/>
</dbReference>
<feature type="repeat" description="PPR" evidence="3">
    <location>
        <begin position="310"/>
        <end position="345"/>
    </location>
</feature>
<organism evidence="5 6">
    <name type="scientific">Artemisia annua</name>
    <name type="common">Sweet wormwood</name>
    <dbReference type="NCBI Taxonomy" id="35608"/>
    <lineage>
        <taxon>Eukaryota</taxon>
        <taxon>Viridiplantae</taxon>
        <taxon>Streptophyta</taxon>
        <taxon>Embryophyta</taxon>
        <taxon>Tracheophyta</taxon>
        <taxon>Spermatophyta</taxon>
        <taxon>Magnoliopsida</taxon>
        <taxon>eudicotyledons</taxon>
        <taxon>Gunneridae</taxon>
        <taxon>Pentapetalae</taxon>
        <taxon>asterids</taxon>
        <taxon>campanulids</taxon>
        <taxon>Asterales</taxon>
        <taxon>Asteraceae</taxon>
        <taxon>Asteroideae</taxon>
        <taxon>Anthemideae</taxon>
        <taxon>Artemisiinae</taxon>
        <taxon>Artemisia</taxon>
    </lineage>
</organism>
<dbReference type="AlphaFoldDB" id="A0A2U1MNT7"/>
<evidence type="ECO:0000256" key="3">
    <source>
        <dbReference type="PROSITE-ProRule" id="PRU00708"/>
    </source>
</evidence>
<dbReference type="InterPro" id="IPR046960">
    <property type="entry name" value="PPR_At4g14850-like_plant"/>
</dbReference>
<gene>
    <name evidence="5" type="ORF">CTI12_AA359850</name>
</gene>
<feature type="repeat" description="PPR" evidence="3">
    <location>
        <begin position="108"/>
        <end position="142"/>
    </location>
</feature>
<protein>
    <submittedName>
        <fullName evidence="5">Cytochrome c domain-containing protein</fullName>
    </submittedName>
</protein>
<dbReference type="OrthoDB" id="185373at2759"/>
<proteinExistence type="inferred from homology"/>
<dbReference type="FunFam" id="1.25.40.10:FF:000351">
    <property type="entry name" value="Pentatricopeptide repeat-containing protein"/>
    <property type="match status" value="1"/>
</dbReference>
<dbReference type="Gene3D" id="1.25.40.10">
    <property type="entry name" value="Tetratricopeptide repeat domain"/>
    <property type="match status" value="5"/>
</dbReference>
<dbReference type="PANTHER" id="PTHR47926:SF505">
    <property type="entry name" value="PENTATRICOPEPTIDE REPEAT (PPR) SUPERFAMILY PROTEIN"/>
    <property type="match status" value="1"/>
</dbReference>
<feature type="domain" description="DYW" evidence="4">
    <location>
        <begin position="628"/>
        <end position="723"/>
    </location>
</feature>
<dbReference type="InterPro" id="IPR032867">
    <property type="entry name" value="DYW_dom"/>
</dbReference>
<dbReference type="NCBIfam" id="TIGR00756">
    <property type="entry name" value="PPR"/>
    <property type="match status" value="7"/>
</dbReference>
<dbReference type="Pfam" id="PF13041">
    <property type="entry name" value="PPR_2"/>
    <property type="match status" value="4"/>
</dbReference>
<evidence type="ECO:0000259" key="4">
    <source>
        <dbReference type="Pfam" id="PF14432"/>
    </source>
</evidence>
<dbReference type="FunFam" id="1.25.40.10:FF:000366">
    <property type="entry name" value="Pentatricopeptide (PPR) repeat-containing protein"/>
    <property type="match status" value="1"/>
</dbReference>
<feature type="repeat" description="PPR" evidence="3">
    <location>
        <begin position="382"/>
        <end position="412"/>
    </location>
</feature>
<name>A0A2U1MNT7_ARTAN</name>
<evidence type="ECO:0000256" key="2">
    <source>
        <dbReference type="ARBA" id="ARBA00022737"/>
    </source>
</evidence>
<dbReference type="InterPro" id="IPR046848">
    <property type="entry name" value="E_motif"/>
</dbReference>
<dbReference type="EMBL" id="PKPP01004760">
    <property type="protein sequence ID" value="PWA62892.1"/>
    <property type="molecule type" value="Genomic_DNA"/>
</dbReference>
<dbReference type="InterPro" id="IPR011990">
    <property type="entry name" value="TPR-like_helical_dom_sf"/>
</dbReference>
<dbReference type="Pfam" id="PF14432">
    <property type="entry name" value="DYW_deaminase"/>
    <property type="match status" value="1"/>
</dbReference>
<dbReference type="SUPFAM" id="SSF48452">
    <property type="entry name" value="TPR-like"/>
    <property type="match status" value="1"/>
</dbReference>
<feature type="repeat" description="PPR" evidence="3">
    <location>
        <begin position="208"/>
        <end position="242"/>
    </location>
</feature>